<dbReference type="Pfam" id="PF02237">
    <property type="entry name" value="BPL_C"/>
    <property type="match status" value="1"/>
</dbReference>
<dbReference type="Gene3D" id="2.30.30.100">
    <property type="match status" value="1"/>
</dbReference>
<name>A0A537IVD6_9BACT</name>
<comment type="caution">
    <text evidence="2">The sequence shown here is derived from an EMBL/GenBank/DDBJ whole genome shotgun (WGS) entry which is preliminary data.</text>
</comment>
<feature type="domain" description="Biotin protein ligase C-terminal" evidence="1">
    <location>
        <begin position="51"/>
        <end position="96"/>
    </location>
</feature>
<evidence type="ECO:0000313" key="2">
    <source>
        <dbReference type="EMBL" id="TMI74656.1"/>
    </source>
</evidence>
<dbReference type="InterPro" id="IPR008988">
    <property type="entry name" value="Transcriptional_repressor_C"/>
</dbReference>
<dbReference type="AlphaFoldDB" id="A0A537IVD6"/>
<dbReference type="InterPro" id="IPR003142">
    <property type="entry name" value="BPL_C"/>
</dbReference>
<protein>
    <recommendedName>
        <fullName evidence="1">Biotin protein ligase C-terminal domain-containing protein</fullName>
    </recommendedName>
</protein>
<accession>A0A537IVD6</accession>
<dbReference type="SUPFAM" id="SSF50037">
    <property type="entry name" value="C-terminal domain of transcriptional repressors"/>
    <property type="match status" value="1"/>
</dbReference>
<proteinExistence type="predicted"/>
<dbReference type="EMBL" id="VBAP01000054">
    <property type="protein sequence ID" value="TMI74656.1"/>
    <property type="molecule type" value="Genomic_DNA"/>
</dbReference>
<evidence type="ECO:0000259" key="1">
    <source>
        <dbReference type="Pfam" id="PF02237"/>
    </source>
</evidence>
<reference evidence="2 3" key="1">
    <citation type="journal article" date="2019" name="Nat. Microbiol.">
        <title>Mediterranean grassland soil C-N compound turnover is dependent on rainfall and depth, and is mediated by genomically divergent microorganisms.</title>
        <authorList>
            <person name="Diamond S."/>
            <person name="Andeer P.F."/>
            <person name="Li Z."/>
            <person name="Crits-Christoph A."/>
            <person name="Burstein D."/>
            <person name="Anantharaman K."/>
            <person name="Lane K.R."/>
            <person name="Thomas B.C."/>
            <person name="Pan C."/>
            <person name="Northen T.R."/>
            <person name="Banfield J.F."/>
        </authorList>
    </citation>
    <scope>NUCLEOTIDE SEQUENCE [LARGE SCALE GENOMIC DNA]</scope>
    <source>
        <strain evidence="2">NP_8</strain>
    </source>
</reference>
<evidence type="ECO:0000313" key="3">
    <source>
        <dbReference type="Proteomes" id="UP000318834"/>
    </source>
</evidence>
<organism evidence="2 3">
    <name type="scientific">Candidatus Segetimicrobium genomatis</name>
    <dbReference type="NCBI Taxonomy" id="2569760"/>
    <lineage>
        <taxon>Bacteria</taxon>
        <taxon>Bacillati</taxon>
        <taxon>Candidatus Sysuimicrobiota</taxon>
        <taxon>Candidatus Sysuimicrobiia</taxon>
        <taxon>Candidatus Sysuimicrobiales</taxon>
        <taxon>Candidatus Segetimicrobiaceae</taxon>
        <taxon>Candidatus Segetimicrobium</taxon>
    </lineage>
</organism>
<gene>
    <name evidence="2" type="ORF">E6H05_07750</name>
</gene>
<dbReference type="Proteomes" id="UP000318834">
    <property type="component" value="Unassembled WGS sequence"/>
</dbReference>
<sequence>MPRREGSRCWGGSVDLAALACAVLGRFEEHYDLLHSDPDALLARWRKHDATLGRQVRVWGAQELEGVAEDVDDRGALLVRTPGGLRRVLAGDVSLRTAETPVE</sequence>